<name>M9RYG3_9RHOB</name>
<reference evidence="2 3" key="1">
    <citation type="journal article" date="2013" name="PLoS ONE">
        <title>Poles Apart: Arctic and Antarctic Octadecabacter strains Share High Genome Plasticity and a New Type of Xanthorhodopsin.</title>
        <authorList>
            <person name="Vollmers J."/>
            <person name="Voget S."/>
            <person name="Dietrich S."/>
            <person name="Gollnow K."/>
            <person name="Smits M."/>
            <person name="Meyer K."/>
            <person name="Brinkhoff T."/>
            <person name="Simon M."/>
            <person name="Daniel R."/>
        </authorList>
    </citation>
    <scope>NUCLEOTIDE SEQUENCE [LARGE SCALE GENOMIC DNA]</scope>
    <source>
        <strain evidence="2 3">238</strain>
        <plasmid evidence="3">Plasmid pOA238_160</plasmid>
    </source>
</reference>
<sequence length="93" mass="10209">MAVLPNLFGEWTLQREWGRIGQGGHIRLDLFRSATEAKSALKILESAKWRREYEKVISNGSIRISYAHGLTGRIPAAAARTARGVGCLGSTAR</sequence>
<proteinExistence type="predicted"/>
<dbReference type="Pfam" id="PF05406">
    <property type="entry name" value="WGR"/>
    <property type="match status" value="1"/>
</dbReference>
<dbReference type="InterPro" id="IPR008893">
    <property type="entry name" value="WGR_domain"/>
</dbReference>
<evidence type="ECO:0000259" key="1">
    <source>
        <dbReference type="PROSITE" id="PS51977"/>
    </source>
</evidence>
<dbReference type="HOGENOM" id="CLU_2396752_0_0_5"/>
<evidence type="ECO:0000313" key="3">
    <source>
        <dbReference type="Proteomes" id="UP000004688"/>
    </source>
</evidence>
<organism evidence="2 3">
    <name type="scientific">Octadecabacter arcticus 238</name>
    <dbReference type="NCBI Taxonomy" id="391616"/>
    <lineage>
        <taxon>Bacteria</taxon>
        <taxon>Pseudomonadati</taxon>
        <taxon>Pseudomonadota</taxon>
        <taxon>Alphaproteobacteria</taxon>
        <taxon>Rhodobacterales</taxon>
        <taxon>Roseobacteraceae</taxon>
        <taxon>Octadecabacter</taxon>
    </lineage>
</organism>
<dbReference type="AlphaFoldDB" id="M9RYG3"/>
<dbReference type="KEGG" id="oar:OA238_160p0890"/>
<accession>M9RYG3</accession>
<keyword evidence="3" id="KW-1185">Reference proteome</keyword>
<dbReference type="eggNOG" id="COG3831">
    <property type="taxonomic scope" value="Bacteria"/>
</dbReference>
<gene>
    <name evidence="2" type="ORF">OA238_160p0890</name>
</gene>
<dbReference type="InterPro" id="IPR036930">
    <property type="entry name" value="WGR_dom_sf"/>
</dbReference>
<feature type="domain" description="WGR" evidence="1">
    <location>
        <begin position="1"/>
        <end position="66"/>
    </location>
</feature>
<dbReference type="CDD" id="cd07996">
    <property type="entry name" value="WGR_MMR_like"/>
    <property type="match status" value="1"/>
</dbReference>
<dbReference type="Proteomes" id="UP000004688">
    <property type="component" value="Plasmid pOA238_160"/>
</dbReference>
<dbReference type="PROSITE" id="PS51977">
    <property type="entry name" value="WGR"/>
    <property type="match status" value="1"/>
</dbReference>
<dbReference type="InterPro" id="IPR049809">
    <property type="entry name" value="YehF/YfeS-like_WGR"/>
</dbReference>
<protein>
    <recommendedName>
        <fullName evidence="1">WGR domain-containing protein</fullName>
    </recommendedName>
</protein>
<evidence type="ECO:0000313" key="2">
    <source>
        <dbReference type="EMBL" id="AGI74895.1"/>
    </source>
</evidence>
<keyword evidence="2" id="KW-0614">Plasmid</keyword>
<geneLocation type="plasmid" evidence="2 3">
    <name>pOA238_160</name>
</geneLocation>
<dbReference type="EMBL" id="CP003744">
    <property type="protein sequence ID" value="AGI74895.1"/>
    <property type="molecule type" value="Genomic_DNA"/>
</dbReference>
<dbReference type="SUPFAM" id="SSF142921">
    <property type="entry name" value="WGR domain-like"/>
    <property type="match status" value="1"/>
</dbReference>